<dbReference type="RefSeq" id="WP_302119748.1">
    <property type="nucleotide sequence ID" value="NZ_SJPU01000002.1"/>
</dbReference>
<accession>A0A5C6BSK8</accession>
<keyword evidence="1" id="KW-0472">Membrane</keyword>
<feature type="transmembrane region" description="Helical" evidence="1">
    <location>
        <begin position="1215"/>
        <end position="1237"/>
    </location>
</feature>
<comment type="caution">
    <text evidence="3">The sequence shown here is derived from an EMBL/GenBank/DDBJ whole genome shotgun (WGS) entry which is preliminary data.</text>
</comment>
<feature type="transmembrane region" description="Helical" evidence="1">
    <location>
        <begin position="1176"/>
        <end position="1194"/>
    </location>
</feature>
<feature type="chain" id="PRO_5022662261" evidence="2">
    <location>
        <begin position="22"/>
        <end position="2307"/>
    </location>
</feature>
<feature type="transmembrane region" description="Helical" evidence="1">
    <location>
        <begin position="1127"/>
        <end position="1147"/>
    </location>
</feature>
<gene>
    <name evidence="3" type="ORF">Poly21_24170</name>
</gene>
<dbReference type="Proteomes" id="UP000319908">
    <property type="component" value="Unassembled WGS sequence"/>
</dbReference>
<feature type="transmembrane region" description="Helical" evidence="1">
    <location>
        <begin position="1154"/>
        <end position="1170"/>
    </location>
</feature>
<evidence type="ECO:0000313" key="3">
    <source>
        <dbReference type="EMBL" id="TWU15223.1"/>
    </source>
</evidence>
<feature type="transmembrane region" description="Helical" evidence="1">
    <location>
        <begin position="1044"/>
        <end position="1063"/>
    </location>
</feature>
<dbReference type="EMBL" id="SJPU01000002">
    <property type="protein sequence ID" value="TWU15223.1"/>
    <property type="molecule type" value="Genomic_DNA"/>
</dbReference>
<keyword evidence="1" id="KW-1133">Transmembrane helix</keyword>
<reference evidence="3 4" key="1">
    <citation type="journal article" date="2020" name="Antonie Van Leeuwenhoek">
        <title>Rhodopirellula heiligendammensis sp. nov., Rhodopirellula pilleata sp. nov., and Rhodopirellula solitaria sp. nov. isolated from natural or artificial marine surfaces in Northern Germany and California, USA, and emended description of the genus Rhodopirellula.</title>
        <authorList>
            <person name="Kallscheuer N."/>
            <person name="Wiegand S."/>
            <person name="Jogler M."/>
            <person name="Boedeker C."/>
            <person name="Peeters S.H."/>
            <person name="Rast P."/>
            <person name="Heuer A."/>
            <person name="Jetten M.S.M."/>
            <person name="Rohde M."/>
            <person name="Jogler C."/>
        </authorList>
    </citation>
    <scope>NUCLEOTIDE SEQUENCE [LARGE SCALE GENOMIC DNA]</scope>
    <source>
        <strain evidence="3 4">Poly21</strain>
    </source>
</reference>
<keyword evidence="2" id="KW-0732">Signal</keyword>
<protein>
    <submittedName>
        <fullName evidence="3">Uncharacterized protein</fullName>
    </submittedName>
</protein>
<feature type="transmembrane region" description="Helical" evidence="1">
    <location>
        <begin position="2276"/>
        <end position="2297"/>
    </location>
</feature>
<proteinExistence type="predicted"/>
<evidence type="ECO:0000256" key="2">
    <source>
        <dbReference type="SAM" id="SignalP"/>
    </source>
</evidence>
<feature type="transmembrane region" description="Helical" evidence="1">
    <location>
        <begin position="1070"/>
        <end position="1092"/>
    </location>
</feature>
<name>A0A5C6BSK8_9BACT</name>
<keyword evidence="1" id="KW-0812">Transmembrane</keyword>
<evidence type="ECO:0000313" key="4">
    <source>
        <dbReference type="Proteomes" id="UP000319908"/>
    </source>
</evidence>
<organism evidence="3 4">
    <name type="scientific">Allorhodopirellula heiligendammensis</name>
    <dbReference type="NCBI Taxonomy" id="2714739"/>
    <lineage>
        <taxon>Bacteria</taxon>
        <taxon>Pseudomonadati</taxon>
        <taxon>Planctomycetota</taxon>
        <taxon>Planctomycetia</taxon>
        <taxon>Pirellulales</taxon>
        <taxon>Pirellulaceae</taxon>
        <taxon>Allorhodopirellula</taxon>
    </lineage>
</organism>
<sequence length="2307" mass="251597">MFPQFSLRLLMSLVMPFVFVAKGVGQETSERATIDSSVGKDGTGVIVIEARGKAPEPPVFYSATAHANVDVNAEQVTQTIDVRFRVIQGHAQTLSLGIQGNGEISDVSSEVEGLKSWSVRQADGSRFLDLQLNEDVSDLKVTITSRSEDLHLPAEIELMHLTGDQAVGFDSVVEIHDRDGVQGVVTQASGFSPIKSDGQARRFQTSVGGQLTLSISRSGAAPAPVEFDDSELIGELDPSGDSMQFKLSGNAHVSQPGVELVILRGRAAISEIPQDPNYRLSLTTEGDQPVYKLAFPQTGVFPVEINFVAALGTAEKVGRGLDFTVAAGAVVPLTLEGLEEELLFVRDQKFVSPEHREDAWIGFLPASGHAKLQWKPARQAGEGKLFFTSTGRIEATVGAGLLRQDHQIQYRVLQGELKTLQLGLHGPGEILDVSGGNLVGWNITGEGEARILNITLSQAMTGESQIDVRSQTPLGAFPVQVKGLRLEPIGSIRHSGLLRVSNAGSVRLEPTDLVGLTQLSPDQFPGPAARQVFVYRFPAAEYSFAVVADRIQPEVHISELVTYELSESDRVIHADIEMDIREAPIREWDFAIPPDYSVVAVTGASVADYVSATVIENEHRNLKVLFSQDVSGRQLVSLYLEKSEPASEADWALPRIGYPNAKTVRGDIGISAAAGFRVTVADTDQLTEKPLSYFPKPSPRLQQAFRVRQPDWSATMHVELLQRSVQADVFHLYSLSDETLYGSALINYFVTGSPVSQWKISVPETLGNVTVDGQDVRTWRREGDTLIIALHQGVMGASTVLVTFEEKTNVEHHSFHAGVITPLDVQSERGYIQIVSPMQVNVDSLSVSDDLLKLDPLELPAELQLLSTAPALGTWQYTERPFVLNLKVEWFQPGTMVSQVVEFAEADSHVSVDGELVTNVTYFVKSRGQRTLKVKLPEAPVRLWEVSVDGKPVTARQADTFTLIPLPGGADPNVPVEVRLRLGKPSVSESRPMLALPSVDAPLLKVEWSIAGDENRVLAPGSGTVSPPRPILPPSGFQWTARHGLVPLLFIGLLAGVGVWVYEWTRYWQAAGLVCLAISIGISLLTAAAAVADIRAVLPLQLSLPILSAGAPIELQVSNIPRWRANLSWFGLVSIIVGASCLVWSCFSESMRKRIRCVGGFLIALGVLWQGDAAGWFFALVAWATLLFLFLSRATQSMRRLSGQSREYQRDKQSGAGRGPVGPVTSAIVIFAFTVVASGSSVAEVPSGFLAADSIKQEWQLTHRDGRLSAGGTITVSGDPGDQFVLVRAPAVLTRFEGEGLRLTKQEIPGMGLAYIVSIALKDEQEESVRVEASFEYQLESIQVHQSIPVLTGDAALAEISFHYDESGWDIHSTNAVRMETVTAQDSTQAIVLLGPGEASLSLSPQARDAATEHTQFYVEASNLYLPAPGVVDGRHRLHIRMSQGQLREMRVVIPDGLTVSSVNGPVSAWQFDAEQGDLKLELEPPQSDSFDVTIETQRGMASLPTNVTLAPLRVADANGEIGFLAVAFGPDAQPEKLTPQSMSVVNLSDFDASLLPNRDVVLHRVLRYGAAGGEVVARVAPVAPEVRVSSKQVISLGEERIVMGVNFTAEITRAGLFQLSFPLPSGLEVESLSGNSLHHWAERSDGEQRQIVLHLNGKTIGPQSFALTLAGTSPKGVPEWKVPRFELHEAARQSGELVVRPATGIRLRTITRQNVSESDVQHMIGPMPTSATPGGLAFRLLQRDWSLVLGIEKLDPWVTGQVLHEVTLREGQTRTALLAKFEIQNASIRSLNVVLPVSDDDEVKTLRASGSTVSDLVRTAPNSNTWELRFKRRVIGDIEFRIEYERRGDREEEREHITPVAFPQSRQLSYFVAVRAGGRLELHYDDLPDGWQRIDWTSVPSALRDAGTRAAPVFVLRSVAASGNLTVHAKRHSLADALKLRVSKGTLTTVLSATGDQLTAVELTVDVIQRSSLRVGLPSDGNLFSIFVNGESVHSIHQRGDASVWQFTILPGIDDRTANVRFVYSVSGDQVGKVELTSPELNVPLENIEWSVVAPEGYTLSDHDGNLELVRLRTQGHYDRSSYLSIASGARKARAEQAAELFAKANQLIQAGEQSKASWALNSVANQNALDAASNEDARVQLENLQTRQAIIGLNTRRQRLYLDNNPSVDVFAGDQQLRDAATDNPILQQNQLNLRPGQFSELLRGNTTQDNAFLQRIATKLVDHQRTTEPAPQAIVISLPQEGVISTFTRSVQVDEDSPMELDLEFDWKYGLPFWRSVCLCTFVAVMVMAFVSVAGRPGRWAQRD</sequence>
<feature type="signal peptide" evidence="2">
    <location>
        <begin position="1"/>
        <end position="21"/>
    </location>
</feature>
<keyword evidence="4" id="KW-1185">Reference proteome</keyword>
<evidence type="ECO:0000256" key="1">
    <source>
        <dbReference type="SAM" id="Phobius"/>
    </source>
</evidence>